<feature type="domain" description="Spermatogenesis-associated protein 2 PUB-like" evidence="3">
    <location>
        <begin position="16"/>
        <end position="203"/>
    </location>
</feature>
<proteinExistence type="inferred from homology"/>
<dbReference type="PANTHER" id="PTHR15326:SF7">
    <property type="entry name" value="SPERMATOGENESIS-ASSOCIATED PROTEIN 2-LIKE PROTEIN"/>
    <property type="match status" value="1"/>
</dbReference>
<dbReference type="Pfam" id="PF21388">
    <property type="entry name" value="SPATA2_PUB-like"/>
    <property type="match status" value="1"/>
</dbReference>
<dbReference type="InterPro" id="IPR048839">
    <property type="entry name" value="SPATA2_PUB-like"/>
</dbReference>
<dbReference type="OrthoDB" id="9837000at2759"/>
<gene>
    <name evidence="4" type="ORF">G5714_017674</name>
</gene>
<evidence type="ECO:0000313" key="5">
    <source>
        <dbReference type="Proteomes" id="UP000579812"/>
    </source>
</evidence>
<dbReference type="PANTHER" id="PTHR15326">
    <property type="entry name" value="SPERMATOGENESIS-ASSOCIATED PROTEIN 2/TAMOZHENNIC"/>
    <property type="match status" value="1"/>
</dbReference>
<comment type="caution">
    <text evidence="4">The sequence shown here is derived from an EMBL/GenBank/DDBJ whole genome shotgun (WGS) entry which is preliminary data.</text>
</comment>
<evidence type="ECO:0000256" key="2">
    <source>
        <dbReference type="SAM" id="MobiDB-lite"/>
    </source>
</evidence>
<dbReference type="GO" id="GO:0005737">
    <property type="term" value="C:cytoplasm"/>
    <property type="evidence" value="ECO:0007669"/>
    <property type="project" value="TreeGrafter"/>
</dbReference>
<dbReference type="InterPro" id="IPR036339">
    <property type="entry name" value="PUB-like_dom_sf"/>
</dbReference>
<name>A0A7J6C604_9TELE</name>
<dbReference type="SUPFAM" id="SSF143503">
    <property type="entry name" value="PUG domain-like"/>
    <property type="match status" value="1"/>
</dbReference>
<keyword evidence="5" id="KW-1185">Reference proteome</keyword>
<evidence type="ECO:0000313" key="4">
    <source>
        <dbReference type="EMBL" id="KAF4101242.1"/>
    </source>
</evidence>
<dbReference type="EMBL" id="JAAMOB010000018">
    <property type="protein sequence ID" value="KAF4101242.1"/>
    <property type="molecule type" value="Genomic_DNA"/>
</dbReference>
<dbReference type="AlphaFoldDB" id="A0A7J6C604"/>
<evidence type="ECO:0000256" key="1">
    <source>
        <dbReference type="ARBA" id="ARBA00038142"/>
    </source>
</evidence>
<sequence>MNSAHKKTADGLIHWYQTNLERRIEKGDRSLVCRDESFCKEVEMLLCNGNSQKIHNLHGLDSLAVMEKSLHAFTSKSGQMGLEKLSKAFEVLELAALNLYIYPWRREYRLVKMFSGMFTHLIKPALTLHQAKELFGLLGYRALSPNEEEELALNSKLVPADVLLSLACCFFTARMECQLLRLALGSVDRGVEWVLQLVKERQAGHSLQVALENTKRKSDASSVSDAILAGGVEAELDLYTGQADDSHMTSTSCSPPHASYMPPKETDLSKSNMGNKEDARQGGPLNSPGPVESYGEDQPEREVQRHAAAKDICSCIKPDLFYIYECEQCQDVRSFMCSHYKDCEIRGHTLALCPYKADELYSTQDQLRLSKENSKDSLKTHYCMNGSTSDSFLVCYDCQLIHDHNCNVIKKCTIQKHNVQPTGKLQLPKGERVNAQKRHKCLSAAYYKQDSQETGDSETPILYHDYCWKGDQTLPETVCLTCKVFHFSGCPDQRHCSQKHNIQNVGIVCISCFSDELGTLCRYCSAVYCKLCCYKNTMMCMCGQPFLSPSSV</sequence>
<dbReference type="Proteomes" id="UP000579812">
    <property type="component" value="Unassembled WGS sequence"/>
</dbReference>
<organism evidence="4 5">
    <name type="scientific">Onychostoma macrolepis</name>
    <dbReference type="NCBI Taxonomy" id="369639"/>
    <lineage>
        <taxon>Eukaryota</taxon>
        <taxon>Metazoa</taxon>
        <taxon>Chordata</taxon>
        <taxon>Craniata</taxon>
        <taxon>Vertebrata</taxon>
        <taxon>Euteleostomi</taxon>
        <taxon>Actinopterygii</taxon>
        <taxon>Neopterygii</taxon>
        <taxon>Teleostei</taxon>
        <taxon>Ostariophysi</taxon>
        <taxon>Cypriniformes</taxon>
        <taxon>Cyprinidae</taxon>
        <taxon>Acrossocheilinae</taxon>
        <taxon>Onychostoma</taxon>
    </lineage>
</organism>
<comment type="similarity">
    <text evidence="1">Belongs to the SPATA2 family.</text>
</comment>
<reference evidence="4 5" key="1">
    <citation type="submission" date="2020-04" db="EMBL/GenBank/DDBJ databases">
        <title>Chromosome-level genome assembly of a cyprinid fish Onychostoma macrolepis by integration of Nanopore Sequencing, Bionano and Hi-C technology.</title>
        <authorList>
            <person name="Wang D."/>
        </authorList>
    </citation>
    <scope>NUCLEOTIDE SEQUENCE [LARGE SCALE GENOMIC DNA]</scope>
    <source>
        <strain evidence="4">SWU-2019</strain>
        <tissue evidence="4">Muscle</tissue>
    </source>
</reference>
<accession>A0A7J6C604</accession>
<evidence type="ECO:0000259" key="3">
    <source>
        <dbReference type="Pfam" id="PF21388"/>
    </source>
</evidence>
<dbReference type="Gene3D" id="1.20.58.2190">
    <property type="match status" value="1"/>
</dbReference>
<protein>
    <recommendedName>
        <fullName evidence="3">Spermatogenesis-associated protein 2 PUB-like domain-containing protein</fullName>
    </recommendedName>
</protein>
<feature type="region of interest" description="Disordered" evidence="2">
    <location>
        <begin position="245"/>
        <end position="303"/>
    </location>
</feature>